<evidence type="ECO:0000256" key="1">
    <source>
        <dbReference type="SAM" id="MobiDB-lite"/>
    </source>
</evidence>
<dbReference type="Proteomes" id="UP000028605">
    <property type="component" value="Unassembled WGS sequence"/>
</dbReference>
<evidence type="ECO:0000256" key="2">
    <source>
        <dbReference type="SAM" id="SignalP"/>
    </source>
</evidence>
<keyword evidence="2" id="KW-0732">Signal</keyword>
<dbReference type="InterPro" id="IPR010994">
    <property type="entry name" value="RuvA_2-like"/>
</dbReference>
<reference evidence="4" key="1">
    <citation type="submission" date="2014-05" db="EMBL/GenBank/DDBJ databases">
        <title>ATOL: Assembling a taxonomically balanced genome-scale reconstruction of the evolutionary history of the Enterobacteriaceae.</title>
        <authorList>
            <person name="Plunkett G. III"/>
            <person name="Neeno-Eckwall E.C."/>
            <person name="Glasner J.D."/>
            <person name="Perna N.T."/>
        </authorList>
    </citation>
    <scope>NUCLEOTIDE SEQUENCE [LARGE SCALE GENOMIC DNA]</scope>
    <source>
        <strain evidence="4">ATCC 13337</strain>
    </source>
</reference>
<dbReference type="InterPro" id="IPR004509">
    <property type="entry name" value="Competence_ComEA_HhH"/>
</dbReference>
<dbReference type="Pfam" id="PF12836">
    <property type="entry name" value="HHH_3"/>
    <property type="match status" value="1"/>
</dbReference>
<dbReference type="InterPro" id="IPR051675">
    <property type="entry name" value="Endo/Exo/Phosphatase_dom_1"/>
</dbReference>
<feature type="region of interest" description="Disordered" evidence="1">
    <location>
        <begin position="52"/>
        <end position="73"/>
    </location>
</feature>
<gene>
    <name evidence="3" type="ORF">GHAL_3903</name>
</gene>
<accession>A0ABD3ZBN6</accession>
<comment type="caution">
    <text evidence="3">The sequence shown here is derived from an EMBL/GenBank/DDBJ whole genome shotgun (WGS) entry which is preliminary data.</text>
</comment>
<dbReference type="EMBL" id="JMPK01000064">
    <property type="protein sequence ID" value="KFC85934.1"/>
    <property type="molecule type" value="Genomic_DNA"/>
</dbReference>
<feature type="chain" id="PRO_5044780669" evidence="2">
    <location>
        <begin position="49"/>
        <end position="145"/>
    </location>
</feature>
<proteinExistence type="predicted"/>
<dbReference type="NCBIfam" id="TIGR00426">
    <property type="entry name" value="competence protein ComEA helix-hairpin-helix repeat region"/>
    <property type="match status" value="1"/>
</dbReference>
<evidence type="ECO:0000313" key="4">
    <source>
        <dbReference type="Proteomes" id="UP000028605"/>
    </source>
</evidence>
<dbReference type="Gene3D" id="1.10.150.280">
    <property type="entry name" value="AF1531-like domain"/>
    <property type="match status" value="1"/>
</dbReference>
<dbReference type="SUPFAM" id="SSF47781">
    <property type="entry name" value="RuvA domain 2-like"/>
    <property type="match status" value="1"/>
</dbReference>
<dbReference type="PANTHER" id="PTHR21180:SF32">
    <property type="entry name" value="ENDONUCLEASE_EXONUCLEASE_PHOSPHATASE FAMILY DOMAIN-CONTAINING PROTEIN 1"/>
    <property type="match status" value="1"/>
</dbReference>
<dbReference type="AlphaFoldDB" id="A0ABD3ZBN6"/>
<protein>
    <submittedName>
        <fullName evidence="3">Competence protein helix-hairpin-helix domain-containing protein</fullName>
    </submittedName>
</protein>
<feature type="signal peptide" evidence="2">
    <location>
        <begin position="1"/>
        <end position="48"/>
    </location>
</feature>
<organism evidence="3 4">
    <name type="scientific">Hafnia alvei ATCC 13337</name>
    <dbReference type="NCBI Taxonomy" id="910996"/>
    <lineage>
        <taxon>Bacteria</taxon>
        <taxon>Pseudomonadati</taxon>
        <taxon>Pseudomonadota</taxon>
        <taxon>Gammaproteobacteria</taxon>
        <taxon>Enterobacterales</taxon>
        <taxon>Hafniaceae</taxon>
        <taxon>Hafnia</taxon>
    </lineage>
</organism>
<evidence type="ECO:0000313" key="3">
    <source>
        <dbReference type="EMBL" id="KFC85934.1"/>
    </source>
</evidence>
<sequence length="145" mass="15663">MFFILLHSVFADTQQENFSMKKQKMMAQLIGVWALLTGALLLPLQAQAATTARPTAPSVEQTQKATDLQPVTKDASPGIVGTSININTASAEEIATVLNGVGLKKAQAIVEYREKNGAFTQIEQLEEVKGIGAALIARNRDRLKL</sequence>
<name>A0ABD3ZBN6_HAFAL</name>
<dbReference type="PANTHER" id="PTHR21180">
    <property type="entry name" value="ENDONUCLEASE/EXONUCLEASE/PHOSPHATASE FAMILY DOMAIN-CONTAINING PROTEIN 1"/>
    <property type="match status" value="1"/>
</dbReference>